<protein>
    <submittedName>
        <fullName evidence="1">Uncharacterized protein</fullName>
    </submittedName>
</protein>
<name>A0A5N6XIF1_9EURO</name>
<keyword evidence="2" id="KW-1185">Reference proteome</keyword>
<accession>A0A5N6XIF1</accession>
<dbReference type="AlphaFoldDB" id="A0A5N6XIF1"/>
<gene>
    <name evidence="1" type="ORF">BDV39DRAFT_166177</name>
</gene>
<sequence>MGIDWLGPPRFFDLLALNGNRSSALLISSPLSLLQTTLLEFICQMLRSLEMIVCMITGLWSLCLPLFNPYN</sequence>
<dbReference type="EMBL" id="ML741763">
    <property type="protein sequence ID" value="KAE8333021.1"/>
    <property type="molecule type" value="Genomic_DNA"/>
</dbReference>
<evidence type="ECO:0000313" key="2">
    <source>
        <dbReference type="Proteomes" id="UP000325945"/>
    </source>
</evidence>
<proteinExistence type="predicted"/>
<evidence type="ECO:0000313" key="1">
    <source>
        <dbReference type="EMBL" id="KAE8333021.1"/>
    </source>
</evidence>
<dbReference type="Proteomes" id="UP000325945">
    <property type="component" value="Unassembled WGS sequence"/>
</dbReference>
<reference evidence="2" key="1">
    <citation type="submission" date="2019-04" db="EMBL/GenBank/DDBJ databases">
        <title>Friends and foes A comparative genomics studyof 23 Aspergillus species from section Flavi.</title>
        <authorList>
            <consortium name="DOE Joint Genome Institute"/>
            <person name="Kjaerbolling I."/>
            <person name="Vesth T."/>
            <person name="Frisvad J.C."/>
            <person name="Nybo J.L."/>
            <person name="Theobald S."/>
            <person name="Kildgaard S."/>
            <person name="Isbrandt T."/>
            <person name="Kuo A."/>
            <person name="Sato A."/>
            <person name="Lyhne E.K."/>
            <person name="Kogle M.E."/>
            <person name="Wiebenga A."/>
            <person name="Kun R.S."/>
            <person name="Lubbers R.J."/>
            <person name="Makela M.R."/>
            <person name="Barry K."/>
            <person name="Chovatia M."/>
            <person name="Clum A."/>
            <person name="Daum C."/>
            <person name="Haridas S."/>
            <person name="He G."/>
            <person name="LaButti K."/>
            <person name="Lipzen A."/>
            <person name="Mondo S."/>
            <person name="Riley R."/>
            <person name="Salamov A."/>
            <person name="Simmons B.A."/>
            <person name="Magnuson J.K."/>
            <person name="Henrissat B."/>
            <person name="Mortensen U.H."/>
            <person name="Larsen T.O."/>
            <person name="Devries R.P."/>
            <person name="Grigoriev I.V."/>
            <person name="Machida M."/>
            <person name="Baker S.E."/>
            <person name="Andersen M.R."/>
        </authorList>
    </citation>
    <scope>NUCLEOTIDE SEQUENCE [LARGE SCALE GENOMIC DNA]</scope>
    <source>
        <strain evidence="2">CBS 130017</strain>
    </source>
</reference>
<organism evidence="1 2">
    <name type="scientific">Aspergillus sergii</name>
    <dbReference type="NCBI Taxonomy" id="1034303"/>
    <lineage>
        <taxon>Eukaryota</taxon>
        <taxon>Fungi</taxon>
        <taxon>Dikarya</taxon>
        <taxon>Ascomycota</taxon>
        <taxon>Pezizomycotina</taxon>
        <taxon>Eurotiomycetes</taxon>
        <taxon>Eurotiomycetidae</taxon>
        <taxon>Eurotiales</taxon>
        <taxon>Aspergillaceae</taxon>
        <taxon>Aspergillus</taxon>
        <taxon>Aspergillus subgen. Circumdati</taxon>
    </lineage>
</organism>